<gene>
    <name evidence="2" type="ORF">A9A59_2464</name>
</gene>
<protein>
    <submittedName>
        <fullName evidence="2">Molybdate transport system regulatory protein</fullName>
    </submittedName>
</protein>
<dbReference type="EMBL" id="PDJQ01000001">
    <property type="protein sequence ID" value="PFG75198.1"/>
    <property type="molecule type" value="Genomic_DNA"/>
</dbReference>
<dbReference type="PANTHER" id="PTHR30432:SF1">
    <property type="entry name" value="DNA-BINDING TRANSCRIPTIONAL DUAL REGULATOR MODE"/>
    <property type="match status" value="1"/>
</dbReference>
<dbReference type="RefSeq" id="WP_098504531.1">
    <property type="nucleotide sequence ID" value="NZ_PDJQ01000001.1"/>
</dbReference>
<feature type="domain" description="HTH lysR-type" evidence="1">
    <location>
        <begin position="24"/>
        <end position="86"/>
    </location>
</feature>
<dbReference type="GO" id="GO:0003700">
    <property type="term" value="F:DNA-binding transcription factor activity"/>
    <property type="evidence" value="ECO:0007669"/>
    <property type="project" value="InterPro"/>
</dbReference>
<reference evidence="2 3" key="1">
    <citation type="submission" date="2017-09" db="EMBL/GenBank/DDBJ databases">
        <title>Sequencing the genomes of two abundant thermophiles in Great Basin hot springs: Thermocrinis jamiesonii and novel Chloroflexi Thermoflexus hugenholtzii.</title>
        <authorList>
            <person name="Hedlund B."/>
        </authorList>
    </citation>
    <scope>NUCLEOTIDE SEQUENCE [LARGE SCALE GENOMIC DNA]</scope>
    <source>
        <strain evidence="2 3">G233</strain>
    </source>
</reference>
<keyword evidence="3" id="KW-1185">Reference proteome</keyword>
<evidence type="ECO:0000313" key="3">
    <source>
        <dbReference type="Proteomes" id="UP000223071"/>
    </source>
</evidence>
<dbReference type="InterPro" id="IPR051815">
    <property type="entry name" value="Molybdate_resp_trans_reg"/>
</dbReference>
<dbReference type="Proteomes" id="UP000223071">
    <property type="component" value="Unassembled WGS sequence"/>
</dbReference>
<dbReference type="Gene3D" id="1.10.10.10">
    <property type="entry name" value="Winged helix-like DNA-binding domain superfamily/Winged helix DNA-binding domain"/>
    <property type="match status" value="1"/>
</dbReference>
<organism evidence="2 3">
    <name type="scientific">Tepidiforma thermophila (strain KCTC 52669 / CGMCC 1.13589 / G233)</name>
    <dbReference type="NCBI Taxonomy" id="2761530"/>
    <lineage>
        <taxon>Bacteria</taxon>
        <taxon>Bacillati</taxon>
        <taxon>Chloroflexota</taxon>
        <taxon>Tepidiformia</taxon>
        <taxon>Tepidiformales</taxon>
        <taxon>Tepidiformaceae</taxon>
        <taxon>Tepidiforma</taxon>
    </lineage>
</organism>
<comment type="caution">
    <text evidence="2">The sequence shown here is derived from an EMBL/GenBank/DDBJ whole genome shotgun (WGS) entry which is preliminary data.</text>
</comment>
<dbReference type="InterPro" id="IPR000847">
    <property type="entry name" value="LysR_HTH_N"/>
</dbReference>
<evidence type="ECO:0000313" key="2">
    <source>
        <dbReference type="EMBL" id="PFG75198.1"/>
    </source>
</evidence>
<evidence type="ECO:0000259" key="1">
    <source>
        <dbReference type="Pfam" id="PF00126"/>
    </source>
</evidence>
<proteinExistence type="predicted"/>
<dbReference type="InterPro" id="IPR036388">
    <property type="entry name" value="WH-like_DNA-bd_sf"/>
</dbReference>
<dbReference type="PANTHER" id="PTHR30432">
    <property type="entry name" value="TRANSCRIPTIONAL REGULATOR MODE"/>
    <property type="match status" value="1"/>
</dbReference>
<sequence>MANLAPRCKLWLEAGGRLVMSDYRLRLLTLVGETGSLAAAAAAMGLSYRRAWGKVRELEANLGFQLVRSEVGGAGGGHSTLTEDGRRLVEAYGRFRRRVDAAVEQAFREELEPFAPPARHTA</sequence>
<dbReference type="SUPFAM" id="SSF46785">
    <property type="entry name" value="Winged helix' DNA-binding domain"/>
    <property type="match status" value="1"/>
</dbReference>
<name>A0A2A9HHB2_TEPT2</name>
<dbReference type="InterPro" id="IPR036390">
    <property type="entry name" value="WH_DNA-bd_sf"/>
</dbReference>
<dbReference type="AlphaFoldDB" id="A0A2A9HHB2"/>
<accession>A0A2A9HHB2</accession>
<dbReference type="Pfam" id="PF00126">
    <property type="entry name" value="HTH_1"/>
    <property type="match status" value="1"/>
</dbReference>